<keyword evidence="2" id="KW-0472">Membrane</keyword>
<feature type="region of interest" description="Disordered" evidence="1">
    <location>
        <begin position="162"/>
        <end position="287"/>
    </location>
</feature>
<reference evidence="3 4" key="1">
    <citation type="submission" date="2018-11" db="EMBL/GenBank/DDBJ databases">
        <title>Chitinophaga lutea sp.nov., isolate from arsenic contaminated soil.</title>
        <authorList>
            <person name="Zong Y."/>
        </authorList>
    </citation>
    <scope>NUCLEOTIDE SEQUENCE [LARGE SCALE GENOMIC DNA]</scope>
    <source>
        <strain evidence="3 4">ZY74</strain>
    </source>
</reference>
<evidence type="ECO:0000313" key="4">
    <source>
        <dbReference type="Proteomes" id="UP000278351"/>
    </source>
</evidence>
<feature type="transmembrane region" description="Helical" evidence="2">
    <location>
        <begin position="106"/>
        <end position="126"/>
    </location>
</feature>
<name>A0A3N4PND6_9BACT</name>
<evidence type="ECO:0000313" key="3">
    <source>
        <dbReference type="EMBL" id="RPE05827.1"/>
    </source>
</evidence>
<dbReference type="Gene3D" id="1.25.40.10">
    <property type="entry name" value="Tetratricopeptide repeat domain"/>
    <property type="match status" value="1"/>
</dbReference>
<sequence>MNNDTPRQERILKIFTPVRCVNRDQLLRYQRGQMTDVEKHLIEQHLVECDLCHDAVLALENPKHHEPFERLSHQLSLFIQREYESPVKQQKQQVKPARQVMSRESLLSYFWVIMFLVIGGGSIFLLQEHLKNRPALATIPVRAANALTVPPAPQTAATVVTETPPEKTPVIQTQYSTRDTTRRHVALSAKDSALLKKKPARDSIRKAITDSNTRVALKAPQPPVAKDTPKAKEEKLAVNTTPIQQEKEEEKAPPKEEKKEEAPKPAPVSGDEALYRSAVQRQQEGDVNEAISQFKKLSDNDKYSERAKYQLALLYRSKGQNGKARRLFREIVKMDGNLKPQAQAALNNMN</sequence>
<evidence type="ECO:0000256" key="1">
    <source>
        <dbReference type="SAM" id="MobiDB-lite"/>
    </source>
</evidence>
<keyword evidence="4" id="KW-1185">Reference proteome</keyword>
<keyword evidence="2" id="KW-1133">Transmembrane helix</keyword>
<comment type="caution">
    <text evidence="3">The sequence shown here is derived from an EMBL/GenBank/DDBJ whole genome shotgun (WGS) entry which is preliminary data.</text>
</comment>
<dbReference type="EMBL" id="RPDH01000003">
    <property type="protein sequence ID" value="RPE05827.1"/>
    <property type="molecule type" value="Genomic_DNA"/>
</dbReference>
<dbReference type="AlphaFoldDB" id="A0A3N4PND6"/>
<dbReference type="InterPro" id="IPR011990">
    <property type="entry name" value="TPR-like_helical_dom_sf"/>
</dbReference>
<organism evidence="3 4">
    <name type="scientific">Chitinophaga lutea</name>
    <dbReference type="NCBI Taxonomy" id="2488634"/>
    <lineage>
        <taxon>Bacteria</taxon>
        <taxon>Pseudomonadati</taxon>
        <taxon>Bacteroidota</taxon>
        <taxon>Chitinophagia</taxon>
        <taxon>Chitinophagales</taxon>
        <taxon>Chitinophagaceae</taxon>
        <taxon>Chitinophaga</taxon>
    </lineage>
</organism>
<evidence type="ECO:0000256" key="2">
    <source>
        <dbReference type="SAM" id="Phobius"/>
    </source>
</evidence>
<accession>A0A3N4PND6</accession>
<dbReference type="SUPFAM" id="SSF48452">
    <property type="entry name" value="TPR-like"/>
    <property type="match status" value="1"/>
</dbReference>
<feature type="compositionally biased region" description="Basic and acidic residues" evidence="1">
    <location>
        <begin position="245"/>
        <end position="263"/>
    </location>
</feature>
<protein>
    <submittedName>
        <fullName evidence="3">Uncharacterized protein</fullName>
    </submittedName>
</protein>
<dbReference type="Proteomes" id="UP000278351">
    <property type="component" value="Unassembled WGS sequence"/>
</dbReference>
<keyword evidence="2" id="KW-0812">Transmembrane</keyword>
<gene>
    <name evidence="3" type="ORF">EGT74_26050</name>
</gene>
<feature type="compositionally biased region" description="Basic and acidic residues" evidence="1">
    <location>
        <begin position="227"/>
        <end position="236"/>
    </location>
</feature>
<proteinExistence type="predicted"/>